<evidence type="ECO:0000256" key="15">
    <source>
        <dbReference type="SAM" id="MobiDB-lite"/>
    </source>
</evidence>
<keyword evidence="12 14" id="KW-0206">Cytoskeleton</keyword>
<comment type="subcellular location">
    <subcellularLocation>
        <location evidence="1 14">Cytoplasm</location>
        <location evidence="1 14">Cytoskeleton</location>
    </subcellularLocation>
    <subcellularLocation>
        <location evidence="2">Secreted</location>
    </subcellularLocation>
</comment>
<organism evidence="16 17">
    <name type="scientific">Adineta ricciae</name>
    <name type="common">Rotifer</name>
    <dbReference type="NCBI Taxonomy" id="249248"/>
    <lineage>
        <taxon>Eukaryota</taxon>
        <taxon>Metazoa</taxon>
        <taxon>Spiralia</taxon>
        <taxon>Gnathifera</taxon>
        <taxon>Rotifera</taxon>
        <taxon>Eurotatoria</taxon>
        <taxon>Bdelloidea</taxon>
        <taxon>Adinetida</taxon>
        <taxon>Adinetidae</taxon>
        <taxon>Adineta</taxon>
    </lineage>
</organism>
<dbReference type="EMBL" id="CAJNOR010005257">
    <property type="protein sequence ID" value="CAF1553900.1"/>
    <property type="molecule type" value="Genomic_DNA"/>
</dbReference>
<dbReference type="InterPro" id="IPR008467">
    <property type="entry name" value="Dynein1_light_intermed_chain"/>
</dbReference>
<feature type="region of interest" description="Disordered" evidence="15">
    <location>
        <begin position="1"/>
        <end position="32"/>
    </location>
</feature>
<evidence type="ECO:0000313" key="16">
    <source>
        <dbReference type="EMBL" id="CAF1553900.1"/>
    </source>
</evidence>
<gene>
    <name evidence="16" type="ORF">XAT740_LOCUS43107</name>
</gene>
<keyword evidence="11 14" id="KW-0505">Motor protein</keyword>
<evidence type="ECO:0000256" key="5">
    <source>
        <dbReference type="ARBA" id="ARBA00022490"/>
    </source>
</evidence>
<name>A0A815X6D1_ADIRI</name>
<dbReference type="GO" id="GO:0005868">
    <property type="term" value="C:cytoplasmic dynein complex"/>
    <property type="evidence" value="ECO:0007669"/>
    <property type="project" value="UniProtKB-UniRule"/>
</dbReference>
<sequence length="311" mass="34699">MTKQAIVSEPHSTVENGTEVEEKPSDNESGRTTLVAKLQGNDEPKRGAGLECHYIDVKDDDRDGNTVCDDFHMSTQFLLDRLKIDPVRLRDMRDLLQYEFQHYVEPNDTSIMLTSSASSTTIKSGASGNRVPNSISSVSLASTSTLSPTTNGEEQVVLPLAEGVLTKSLCIPVIVVITKDEQTLFNTMNSFFTHFLSLLICSIILIRLTSSASFPDPPPIPPPNASPDDWIRFWKLLHSYYAIIARPRFGKRSELTMIATRPASRLELLFPKSPVSDNEIIYTLSGNRYNANPNRRSSTGYIQTLIYPDRE</sequence>
<dbReference type="InterPro" id="IPR022780">
    <property type="entry name" value="Dynein_light_int_chain"/>
</dbReference>
<evidence type="ECO:0000256" key="2">
    <source>
        <dbReference type="ARBA" id="ARBA00004613"/>
    </source>
</evidence>
<keyword evidence="7 14" id="KW-0493">Microtubule</keyword>
<dbReference type="AlphaFoldDB" id="A0A815X6D1"/>
<evidence type="ECO:0000256" key="14">
    <source>
        <dbReference type="RuleBase" id="RU366047"/>
    </source>
</evidence>
<evidence type="ECO:0000256" key="8">
    <source>
        <dbReference type="ARBA" id="ARBA00022741"/>
    </source>
</evidence>
<protein>
    <recommendedName>
        <fullName evidence="14">Dynein light intermediate chain</fullName>
    </recommendedName>
</protein>
<reference evidence="16" key="1">
    <citation type="submission" date="2021-02" db="EMBL/GenBank/DDBJ databases">
        <authorList>
            <person name="Nowell W R."/>
        </authorList>
    </citation>
    <scope>NUCLEOTIDE SEQUENCE</scope>
</reference>
<comment type="caution">
    <text evidence="16">The sequence shown here is derived from an EMBL/GenBank/DDBJ whole genome shotgun (WGS) entry which is preliminary data.</text>
</comment>
<dbReference type="PROSITE" id="PS50276">
    <property type="entry name" value="PANCREATIC_HORMONE_2"/>
    <property type="match status" value="1"/>
</dbReference>
<dbReference type="InterPro" id="IPR001955">
    <property type="entry name" value="Pancreatic_hormone-like"/>
</dbReference>
<dbReference type="GO" id="GO:0005179">
    <property type="term" value="F:hormone activity"/>
    <property type="evidence" value="ECO:0007669"/>
    <property type="project" value="InterPro"/>
</dbReference>
<dbReference type="GO" id="GO:0000226">
    <property type="term" value="P:microtubule cytoskeleton organization"/>
    <property type="evidence" value="ECO:0007669"/>
    <property type="project" value="TreeGrafter"/>
</dbReference>
<comment type="subunit">
    <text evidence="14">Homodimer. The cytoplasmic dynein 1 complex consists of two catalytic heavy chains (HCs) and a number of non-catalytic subunits presented by intermediate chains (ICs).</text>
</comment>
<dbReference type="GO" id="GO:0005524">
    <property type="term" value="F:ATP binding"/>
    <property type="evidence" value="ECO:0007669"/>
    <property type="project" value="UniProtKB-KW"/>
</dbReference>
<dbReference type="SMART" id="SM00309">
    <property type="entry name" value="PAH"/>
    <property type="match status" value="1"/>
</dbReference>
<evidence type="ECO:0000256" key="4">
    <source>
        <dbReference type="ARBA" id="ARBA00022448"/>
    </source>
</evidence>
<keyword evidence="17" id="KW-1185">Reference proteome</keyword>
<evidence type="ECO:0000256" key="6">
    <source>
        <dbReference type="ARBA" id="ARBA00022525"/>
    </source>
</evidence>
<dbReference type="Pfam" id="PF00159">
    <property type="entry name" value="Hormone_3"/>
    <property type="match status" value="1"/>
</dbReference>
<dbReference type="GO" id="GO:0005813">
    <property type="term" value="C:centrosome"/>
    <property type="evidence" value="ECO:0007669"/>
    <property type="project" value="TreeGrafter"/>
</dbReference>
<keyword evidence="6" id="KW-0964">Secreted</keyword>
<evidence type="ECO:0000256" key="1">
    <source>
        <dbReference type="ARBA" id="ARBA00004245"/>
    </source>
</evidence>
<evidence type="ECO:0000256" key="13">
    <source>
        <dbReference type="RuleBase" id="RU000656"/>
    </source>
</evidence>
<comment type="similarity">
    <text evidence="3 13">Belongs to the NPY family.</text>
</comment>
<feature type="compositionally biased region" description="Basic and acidic residues" evidence="15">
    <location>
        <begin position="20"/>
        <end position="29"/>
    </location>
</feature>
<dbReference type="PANTHER" id="PTHR12688">
    <property type="entry name" value="DYNEIN LIGHT INTERMEDIATE CHAIN"/>
    <property type="match status" value="1"/>
</dbReference>
<comment type="function">
    <text evidence="14">Acts as one of several non-catalytic accessory components of the cytoplasmic dynein 1 complex that are thought to be involved in linking dynein to cargos and to adapter proteins that regulate dynein function. Cytoplasmic dynein 1 acts as a motor for the intracellular retrograde motility of vesicles and organelles along microtubules. May play a role in binding dynein to membranous organelles or chromosomes.</text>
</comment>
<keyword evidence="9 14" id="KW-0067">ATP-binding</keyword>
<dbReference type="GO" id="GO:0005576">
    <property type="term" value="C:extracellular region"/>
    <property type="evidence" value="ECO:0007669"/>
    <property type="project" value="UniProtKB-SubCell"/>
</dbReference>
<evidence type="ECO:0000256" key="3">
    <source>
        <dbReference type="ARBA" id="ARBA00010022"/>
    </source>
</evidence>
<dbReference type="InterPro" id="IPR020392">
    <property type="entry name" value="Pancreatic_hormone-like_CS"/>
</dbReference>
<evidence type="ECO:0000256" key="10">
    <source>
        <dbReference type="ARBA" id="ARBA00023017"/>
    </source>
</evidence>
<dbReference type="GO" id="GO:0007018">
    <property type="term" value="P:microtubule-based movement"/>
    <property type="evidence" value="ECO:0007669"/>
    <property type="project" value="InterPro"/>
</dbReference>
<proteinExistence type="inferred from homology"/>
<keyword evidence="5 14" id="KW-0963">Cytoplasm</keyword>
<keyword evidence="4 14" id="KW-0813">Transport</keyword>
<keyword evidence="10 14" id="KW-0243">Dynein</keyword>
<evidence type="ECO:0000256" key="7">
    <source>
        <dbReference type="ARBA" id="ARBA00022701"/>
    </source>
</evidence>
<evidence type="ECO:0000256" key="9">
    <source>
        <dbReference type="ARBA" id="ARBA00022840"/>
    </source>
</evidence>
<comment type="similarity">
    <text evidence="14">Belongs to the dynein light intermediate chain family.</text>
</comment>
<dbReference type="GO" id="GO:0005874">
    <property type="term" value="C:microtubule"/>
    <property type="evidence" value="ECO:0007669"/>
    <property type="project" value="UniProtKB-KW"/>
</dbReference>
<evidence type="ECO:0000256" key="11">
    <source>
        <dbReference type="ARBA" id="ARBA00023175"/>
    </source>
</evidence>
<evidence type="ECO:0000256" key="12">
    <source>
        <dbReference type="ARBA" id="ARBA00023212"/>
    </source>
</evidence>
<dbReference type="Pfam" id="PF05783">
    <property type="entry name" value="DLIC"/>
    <property type="match status" value="3"/>
</dbReference>
<keyword evidence="8 14" id="KW-0547">Nucleotide-binding</keyword>
<feature type="compositionally biased region" description="Polar residues" evidence="15">
    <location>
        <begin position="1"/>
        <end position="16"/>
    </location>
</feature>
<dbReference type="PROSITE" id="PS00265">
    <property type="entry name" value="PANCREATIC_HORMONE_1"/>
    <property type="match status" value="1"/>
</dbReference>
<dbReference type="Proteomes" id="UP000663828">
    <property type="component" value="Unassembled WGS sequence"/>
</dbReference>
<dbReference type="GO" id="GO:0045504">
    <property type="term" value="F:dynein heavy chain binding"/>
    <property type="evidence" value="ECO:0007669"/>
    <property type="project" value="TreeGrafter"/>
</dbReference>
<evidence type="ECO:0000313" key="17">
    <source>
        <dbReference type="Proteomes" id="UP000663828"/>
    </source>
</evidence>
<accession>A0A815X6D1</accession>
<dbReference type="PANTHER" id="PTHR12688:SF0">
    <property type="entry name" value="DYNEIN LIGHT INTERMEDIATE CHAIN"/>
    <property type="match status" value="1"/>
</dbReference>